<name>A0A9N8Z357_9GLOM</name>
<dbReference type="AlphaFoldDB" id="A0A9N8Z357"/>
<proteinExistence type="predicted"/>
<comment type="caution">
    <text evidence="1">The sequence shown here is derived from an EMBL/GenBank/DDBJ whole genome shotgun (WGS) entry which is preliminary data.</text>
</comment>
<accession>A0A9N8Z357</accession>
<organism evidence="1 2">
    <name type="scientific">Ambispora leptoticha</name>
    <dbReference type="NCBI Taxonomy" id="144679"/>
    <lineage>
        <taxon>Eukaryota</taxon>
        <taxon>Fungi</taxon>
        <taxon>Fungi incertae sedis</taxon>
        <taxon>Mucoromycota</taxon>
        <taxon>Glomeromycotina</taxon>
        <taxon>Glomeromycetes</taxon>
        <taxon>Archaeosporales</taxon>
        <taxon>Ambisporaceae</taxon>
        <taxon>Ambispora</taxon>
    </lineage>
</organism>
<sequence>MKGQVTHSKNLPDKIIEVQLLAEDNTKDNDNDFQSRESLAQETFRTTEIPLNVSHSSTLVKSLNSLINLTSELSVTIL</sequence>
<dbReference type="EMBL" id="CAJVPS010000256">
    <property type="protein sequence ID" value="CAG8470200.1"/>
    <property type="molecule type" value="Genomic_DNA"/>
</dbReference>
<dbReference type="Proteomes" id="UP000789508">
    <property type="component" value="Unassembled WGS sequence"/>
</dbReference>
<gene>
    <name evidence="1" type="ORF">ALEPTO_LOCUS1974</name>
</gene>
<keyword evidence="2" id="KW-1185">Reference proteome</keyword>
<protein>
    <submittedName>
        <fullName evidence="1">5299_t:CDS:1</fullName>
    </submittedName>
</protein>
<reference evidence="1" key="1">
    <citation type="submission" date="2021-06" db="EMBL/GenBank/DDBJ databases">
        <authorList>
            <person name="Kallberg Y."/>
            <person name="Tangrot J."/>
            <person name="Rosling A."/>
        </authorList>
    </citation>
    <scope>NUCLEOTIDE SEQUENCE</scope>
    <source>
        <strain evidence="1">FL130A</strain>
    </source>
</reference>
<evidence type="ECO:0000313" key="2">
    <source>
        <dbReference type="Proteomes" id="UP000789508"/>
    </source>
</evidence>
<evidence type="ECO:0000313" key="1">
    <source>
        <dbReference type="EMBL" id="CAG8470200.1"/>
    </source>
</evidence>